<gene>
    <name evidence="1" type="ORF">KIH27_16135</name>
</gene>
<dbReference type="EMBL" id="JAHCLR010000036">
    <property type="protein sequence ID" value="MBS9535117.1"/>
    <property type="molecule type" value="Genomic_DNA"/>
</dbReference>
<protein>
    <submittedName>
        <fullName evidence="1">Uncharacterized protein</fullName>
    </submittedName>
</protein>
<evidence type="ECO:0000313" key="1">
    <source>
        <dbReference type="EMBL" id="MBS9535117.1"/>
    </source>
</evidence>
<organism evidence="1 2">
    <name type="scientific">Mycolicibacter acidiphilus</name>
    <dbReference type="NCBI Taxonomy" id="2835306"/>
    <lineage>
        <taxon>Bacteria</taxon>
        <taxon>Bacillati</taxon>
        <taxon>Actinomycetota</taxon>
        <taxon>Actinomycetes</taxon>
        <taxon>Mycobacteriales</taxon>
        <taxon>Mycobacteriaceae</taxon>
        <taxon>Mycolicibacter</taxon>
    </lineage>
</organism>
<reference evidence="1 2" key="1">
    <citation type="submission" date="2021-05" db="EMBL/GenBank/DDBJ databases">
        <title>Mycobacterium acidophilum sp. nov., an extremely acid-tolerant member of the genus Mycobacterium.</title>
        <authorList>
            <person name="Xia J."/>
        </authorList>
    </citation>
    <scope>NUCLEOTIDE SEQUENCE [LARGE SCALE GENOMIC DNA]</scope>
    <source>
        <strain evidence="1 2">M1</strain>
    </source>
</reference>
<comment type="caution">
    <text evidence="1">The sequence shown here is derived from an EMBL/GenBank/DDBJ whole genome shotgun (WGS) entry which is preliminary data.</text>
</comment>
<accession>A0ABS5RLE7</accession>
<sequence length="96" mass="10861">MTKSDQELADERLIAALKDHGVFQEQDAEGRIFYGDGETWRMEVAVDLTEDPDESIDHDGACVLGQYALEQLEAGDIEMLWAPPDEYDKRVWGPDC</sequence>
<evidence type="ECO:0000313" key="2">
    <source>
        <dbReference type="Proteomes" id="UP001519535"/>
    </source>
</evidence>
<name>A0ABS5RLE7_9MYCO</name>
<keyword evidence="2" id="KW-1185">Reference proteome</keyword>
<dbReference type="Proteomes" id="UP001519535">
    <property type="component" value="Unassembled WGS sequence"/>
</dbReference>
<proteinExistence type="predicted"/>
<dbReference type="RefSeq" id="WP_214093979.1">
    <property type="nucleotide sequence ID" value="NZ_JAHCLR010000036.1"/>
</dbReference>